<dbReference type="AlphaFoldDB" id="A0A4R5CTQ7"/>
<dbReference type="InParanoid" id="A0A4R5CTQ7"/>
<dbReference type="OrthoDB" id="3405537at2"/>
<proteinExistence type="predicted"/>
<organism evidence="1 2">
    <name type="scientific">Jiangella asiatica</name>
    <dbReference type="NCBI Taxonomy" id="2530372"/>
    <lineage>
        <taxon>Bacteria</taxon>
        <taxon>Bacillati</taxon>
        <taxon>Actinomycetota</taxon>
        <taxon>Actinomycetes</taxon>
        <taxon>Jiangellales</taxon>
        <taxon>Jiangellaceae</taxon>
        <taxon>Jiangella</taxon>
    </lineage>
</organism>
<dbReference type="EMBL" id="SMKZ01000034">
    <property type="protein sequence ID" value="TDE02800.1"/>
    <property type="molecule type" value="Genomic_DNA"/>
</dbReference>
<dbReference type="Proteomes" id="UP000294739">
    <property type="component" value="Unassembled WGS sequence"/>
</dbReference>
<protein>
    <submittedName>
        <fullName evidence="1">Uncharacterized protein</fullName>
    </submittedName>
</protein>
<comment type="caution">
    <text evidence="1">The sequence shown here is derived from an EMBL/GenBank/DDBJ whole genome shotgun (WGS) entry which is preliminary data.</text>
</comment>
<name>A0A4R5CTQ7_9ACTN</name>
<sequence length="79" mass="8688">MAVPRRYPRQPGPTENIRSQLVARGIKTHDSRKAALFQLAAEVPTPILADLLGIHTTPAVAWATLAARDWSGYLAERAR</sequence>
<keyword evidence="2" id="KW-1185">Reference proteome</keyword>
<evidence type="ECO:0000313" key="2">
    <source>
        <dbReference type="Proteomes" id="UP000294739"/>
    </source>
</evidence>
<dbReference type="RefSeq" id="WP_131898207.1">
    <property type="nucleotide sequence ID" value="NZ_SMKZ01000034.1"/>
</dbReference>
<accession>A0A4R5CTQ7</accession>
<reference evidence="1 2" key="1">
    <citation type="submission" date="2019-03" db="EMBL/GenBank/DDBJ databases">
        <title>Draft genome sequences of novel Actinobacteria.</title>
        <authorList>
            <person name="Sahin N."/>
            <person name="Ay H."/>
            <person name="Saygin H."/>
        </authorList>
    </citation>
    <scope>NUCLEOTIDE SEQUENCE [LARGE SCALE GENOMIC DNA]</scope>
    <source>
        <strain evidence="1 2">5K138</strain>
    </source>
</reference>
<evidence type="ECO:0000313" key="1">
    <source>
        <dbReference type="EMBL" id="TDE02800.1"/>
    </source>
</evidence>
<gene>
    <name evidence="1" type="ORF">E1269_21120</name>
</gene>